<feature type="region of interest" description="Disordered" evidence="4">
    <location>
        <begin position="146"/>
        <end position="165"/>
    </location>
</feature>
<gene>
    <name evidence="7" type="ORF">BgAZ_402000</name>
</gene>
<evidence type="ECO:0000256" key="4">
    <source>
        <dbReference type="SAM" id="MobiDB-lite"/>
    </source>
</evidence>
<dbReference type="InterPro" id="IPR014881">
    <property type="entry name" value="NOB1_Zn-bd"/>
</dbReference>
<protein>
    <submittedName>
        <fullName evidence="7">RNA-binding protein nob1 domain containing protein</fullName>
    </submittedName>
</protein>
<reference evidence="7" key="1">
    <citation type="submission" date="2023-08" db="EMBL/GenBank/DDBJ databases">
        <title>Draft sequence of the Babesia gibsoni genome.</title>
        <authorList>
            <person name="Yamagishi J.Y."/>
            <person name="Xuan X.X."/>
        </authorList>
    </citation>
    <scope>NUCLEOTIDE SEQUENCE</scope>
    <source>
        <strain evidence="7">Azabu</strain>
    </source>
</reference>
<evidence type="ECO:0000313" key="8">
    <source>
        <dbReference type="Proteomes" id="UP001230268"/>
    </source>
</evidence>
<keyword evidence="2" id="KW-0479">Metal-binding</keyword>
<dbReference type="InterPro" id="IPR036283">
    <property type="entry name" value="NOB1_Zf-like_sf"/>
</dbReference>
<dbReference type="Gene3D" id="3.40.50.1010">
    <property type="entry name" value="5'-nuclease"/>
    <property type="match status" value="1"/>
</dbReference>
<evidence type="ECO:0000256" key="1">
    <source>
        <dbReference type="ARBA" id="ARBA00022722"/>
    </source>
</evidence>
<keyword evidence="8" id="KW-1185">Reference proteome</keyword>
<keyword evidence="1" id="KW-0540">Nuclease</keyword>
<accession>A0AAD8P826</accession>
<dbReference type="InterPro" id="IPR033411">
    <property type="entry name" value="Ribonuclease_PIN"/>
</dbReference>
<dbReference type="PANTHER" id="PTHR12814">
    <property type="entry name" value="RNA-BINDING PROTEIN NOB1"/>
    <property type="match status" value="1"/>
</dbReference>
<name>A0AAD8P826_BABGI</name>
<evidence type="ECO:0000256" key="3">
    <source>
        <dbReference type="ARBA" id="ARBA00022801"/>
    </source>
</evidence>
<feature type="domain" description="Nin one binding (NOB1) Zn-ribbon-like" evidence="5">
    <location>
        <begin position="225"/>
        <end position="294"/>
    </location>
</feature>
<dbReference type="Proteomes" id="UP001230268">
    <property type="component" value="Unassembled WGS sequence"/>
</dbReference>
<dbReference type="GO" id="GO:0004521">
    <property type="term" value="F:RNA endonuclease activity"/>
    <property type="evidence" value="ECO:0007669"/>
    <property type="project" value="TreeGrafter"/>
</dbReference>
<dbReference type="EMBL" id="JAVEPI010000004">
    <property type="protein sequence ID" value="KAK1442170.1"/>
    <property type="molecule type" value="Genomic_DNA"/>
</dbReference>
<evidence type="ECO:0000259" key="5">
    <source>
        <dbReference type="Pfam" id="PF08772"/>
    </source>
</evidence>
<dbReference type="GO" id="GO:0016787">
    <property type="term" value="F:hydrolase activity"/>
    <property type="evidence" value="ECO:0007669"/>
    <property type="project" value="UniProtKB-KW"/>
</dbReference>
<feature type="domain" description="Ribonuclease PIN" evidence="6">
    <location>
        <begin position="27"/>
        <end position="116"/>
    </location>
</feature>
<dbReference type="GO" id="GO:0030490">
    <property type="term" value="P:maturation of SSU-rRNA"/>
    <property type="evidence" value="ECO:0007669"/>
    <property type="project" value="TreeGrafter"/>
</dbReference>
<dbReference type="AlphaFoldDB" id="A0AAD8P826"/>
<dbReference type="Gene3D" id="6.20.210.10">
    <property type="entry name" value="Nin one binding (NOB1), Zn-ribbon-like"/>
    <property type="match status" value="1"/>
</dbReference>
<dbReference type="PANTHER" id="PTHR12814:SF2">
    <property type="entry name" value="RNA-BINDING PROTEIN NOB1"/>
    <property type="match status" value="1"/>
</dbReference>
<organism evidence="7 8">
    <name type="scientific">Babesia gibsoni</name>
    <dbReference type="NCBI Taxonomy" id="33632"/>
    <lineage>
        <taxon>Eukaryota</taxon>
        <taxon>Sar</taxon>
        <taxon>Alveolata</taxon>
        <taxon>Apicomplexa</taxon>
        <taxon>Aconoidasida</taxon>
        <taxon>Piroplasmida</taxon>
        <taxon>Babesiidae</taxon>
        <taxon>Babesia</taxon>
    </lineage>
</organism>
<proteinExistence type="predicted"/>
<dbReference type="SUPFAM" id="SSF144206">
    <property type="entry name" value="NOB1 zinc finger-like"/>
    <property type="match status" value="1"/>
</dbReference>
<evidence type="ECO:0000259" key="6">
    <source>
        <dbReference type="Pfam" id="PF17146"/>
    </source>
</evidence>
<comment type="caution">
    <text evidence="7">The sequence shown here is derived from an EMBL/GenBank/DDBJ whole genome shotgun (WGS) entry which is preliminary data.</text>
</comment>
<feature type="compositionally biased region" description="Basic residues" evidence="4">
    <location>
        <begin position="151"/>
        <end position="161"/>
    </location>
</feature>
<evidence type="ECO:0000256" key="2">
    <source>
        <dbReference type="ARBA" id="ARBA00022723"/>
    </source>
</evidence>
<dbReference type="GO" id="GO:0030688">
    <property type="term" value="C:preribosome, small subunit precursor"/>
    <property type="evidence" value="ECO:0007669"/>
    <property type="project" value="TreeGrafter"/>
</dbReference>
<dbReference type="Pfam" id="PF17146">
    <property type="entry name" value="PIN_6"/>
    <property type="match status" value="1"/>
</dbReference>
<keyword evidence="3" id="KW-0378">Hydrolase</keyword>
<sequence length="391" mass="43227">MEGKPEASCADAASAPVAQSQVTRRKLVVDTGAYNRSTYLDSSGDEIYATRGIVKEIEKFKDSNPVGSHIRTVFTLKEREPTEEDIATVKRFAALTGDLPFLSHNDIGCIALTLRLQIESGDTSCIRSEPLPLSFAKVDNKVDGGKDSVKGKGKGKGKSKKKDTEPGVGFDCWITPENVHSYNVNSTKPDEKQKVACMTTDFAMQNVLLHMGLAVITLDGFAAKGVRSWGQLCRACYEVYANTSRQFCENCGNATVDRVPLVVDSQTGTVTVKDTRKWINNRGTIYTQPKPVTGKSKQMYIVAEDQLMMPRYRNQLRQMNRKTTGDDMLHFAPVGYSAYLLTILKDECKIGDGMATVTKKIPNGMRVPVGLGRGNPNSNKWMQKHKRLLKE</sequence>
<dbReference type="InterPro" id="IPR039907">
    <property type="entry name" value="NOB1"/>
</dbReference>
<evidence type="ECO:0000313" key="7">
    <source>
        <dbReference type="EMBL" id="KAK1442170.1"/>
    </source>
</evidence>
<dbReference type="GO" id="GO:0046872">
    <property type="term" value="F:metal ion binding"/>
    <property type="evidence" value="ECO:0007669"/>
    <property type="project" value="UniProtKB-KW"/>
</dbReference>
<dbReference type="Pfam" id="PF08772">
    <property type="entry name" value="Zn_ribbon_NOB1"/>
    <property type="match status" value="1"/>
</dbReference>